<organism evidence="1 2">
    <name type="scientific">Pelagicoccus albus</name>
    <dbReference type="NCBI Taxonomy" id="415222"/>
    <lineage>
        <taxon>Bacteria</taxon>
        <taxon>Pseudomonadati</taxon>
        <taxon>Verrucomicrobiota</taxon>
        <taxon>Opitutia</taxon>
        <taxon>Puniceicoccales</taxon>
        <taxon>Pelagicoccaceae</taxon>
        <taxon>Pelagicoccus</taxon>
    </lineage>
</organism>
<protein>
    <submittedName>
        <fullName evidence="1">Uncharacterized protein</fullName>
    </submittedName>
</protein>
<gene>
    <name evidence="1" type="ORF">H5P27_07740</name>
</gene>
<dbReference type="Proteomes" id="UP000526501">
    <property type="component" value="Unassembled WGS sequence"/>
</dbReference>
<name>A0A7X1B5B8_9BACT</name>
<comment type="caution">
    <text evidence="1">The sequence shown here is derived from an EMBL/GenBank/DDBJ whole genome shotgun (WGS) entry which is preliminary data.</text>
</comment>
<dbReference type="AlphaFoldDB" id="A0A7X1B5B8"/>
<reference evidence="1 2" key="1">
    <citation type="submission" date="2020-07" db="EMBL/GenBank/DDBJ databases">
        <authorList>
            <person name="Feng X."/>
        </authorList>
    </citation>
    <scope>NUCLEOTIDE SEQUENCE [LARGE SCALE GENOMIC DNA]</scope>
    <source>
        <strain evidence="1 2">JCM23202</strain>
    </source>
</reference>
<proteinExistence type="predicted"/>
<evidence type="ECO:0000313" key="2">
    <source>
        <dbReference type="Proteomes" id="UP000526501"/>
    </source>
</evidence>
<sequence>MSLTLPNRIGLGLCLALLAFQAIAIVYARFTPARYFCWAPYDTQDRYEVTIEREGLTLSESEATERYRFHSNAWQQHSIYNLLNAIEQYETSYGIEDGARITVTYSRNGHPQEVWSYPR</sequence>
<keyword evidence="2" id="KW-1185">Reference proteome</keyword>
<dbReference type="EMBL" id="JACHVC010000007">
    <property type="protein sequence ID" value="MBC2605933.1"/>
    <property type="molecule type" value="Genomic_DNA"/>
</dbReference>
<dbReference type="RefSeq" id="WP_185659821.1">
    <property type="nucleotide sequence ID" value="NZ_CAWPOO010000007.1"/>
</dbReference>
<accession>A0A7X1B5B8</accession>
<evidence type="ECO:0000313" key="1">
    <source>
        <dbReference type="EMBL" id="MBC2605933.1"/>
    </source>
</evidence>